<evidence type="ECO:0000313" key="2">
    <source>
        <dbReference type="Proteomes" id="UP000830729"/>
    </source>
</evidence>
<gene>
    <name evidence="1" type="ORF">M0R89_12115</name>
</gene>
<evidence type="ECO:0000313" key="1">
    <source>
        <dbReference type="EMBL" id="UPV73289.1"/>
    </source>
</evidence>
<keyword evidence="2" id="KW-1185">Reference proteome</keyword>
<dbReference type="Proteomes" id="UP000830729">
    <property type="component" value="Chromosome"/>
</dbReference>
<reference evidence="1 2" key="1">
    <citation type="submission" date="2022-04" db="EMBL/GenBank/DDBJ databases">
        <title>Diverse halophilic archaea isolated from saline environments.</title>
        <authorList>
            <person name="Cui H.-L."/>
        </authorList>
    </citation>
    <scope>NUCLEOTIDE SEQUENCE [LARGE SCALE GENOMIC DNA]</scope>
    <source>
        <strain evidence="1 2">XZYJT49</strain>
    </source>
</reference>
<name>A0A8U0HQY7_9EURY</name>
<accession>A0A8U0HQY7</accession>
<dbReference type="EMBL" id="CP096659">
    <property type="protein sequence ID" value="UPV73289.1"/>
    <property type="molecule type" value="Genomic_DNA"/>
</dbReference>
<sequence length="132" mass="14879">MVQHRFECVHCGYRIRVTGEDCEAARQDARERGAAHVNEMHEDRLARDPDWPDELAPDDLLADDAAFGSLRGWLGPADDLLVCADCGYYFGHEGDDDRAPVGEQGLVCEACYARRVRDRDDSMADAIDDFFR</sequence>
<protein>
    <submittedName>
        <fullName evidence="1">Uncharacterized protein</fullName>
    </submittedName>
</protein>
<proteinExistence type="predicted"/>
<dbReference type="RefSeq" id="WP_248649345.1">
    <property type="nucleotide sequence ID" value="NZ_CP096659.1"/>
</dbReference>
<dbReference type="AlphaFoldDB" id="A0A8U0HQY7"/>
<dbReference type="KEGG" id="halx:M0R89_12115"/>
<organism evidence="1 2">
    <name type="scientific">Halorussus limi</name>
    <dbReference type="NCBI Taxonomy" id="2938695"/>
    <lineage>
        <taxon>Archaea</taxon>
        <taxon>Methanobacteriati</taxon>
        <taxon>Methanobacteriota</taxon>
        <taxon>Stenosarchaea group</taxon>
        <taxon>Halobacteria</taxon>
        <taxon>Halobacteriales</taxon>
        <taxon>Haladaptataceae</taxon>
        <taxon>Halorussus</taxon>
    </lineage>
</organism>
<dbReference type="GeneID" id="72185956"/>